<dbReference type="EMBL" id="UGFO01000006">
    <property type="protein sequence ID" value="STN13799.1"/>
    <property type="molecule type" value="Genomic_DNA"/>
</dbReference>
<protein>
    <submittedName>
        <fullName evidence="2">Uncharacterized protein</fullName>
    </submittedName>
</protein>
<dbReference type="Proteomes" id="UP000036331">
    <property type="component" value="Unassembled WGS sequence"/>
</dbReference>
<reference evidence="1 3" key="1">
    <citation type="journal article" date="2015" name="Genome Announc.">
        <title>Draft Genome Sequences of Human-Pathogenic Escherichia coli O26:H11 Strains Carrying the stx2 Gene Only and Circulating in France.</title>
        <authorList>
            <person name="Delannoy S."/>
            <person name="Mariani-Kurkdjian P."/>
            <person name="Bonacorsi S."/>
            <person name="Liguori S."/>
            <person name="Ison S.A."/>
            <person name="Fach P."/>
        </authorList>
    </citation>
    <scope>NUCLEOTIDE SEQUENCE [LARGE SCALE GENOMIC DNA]</scope>
    <source>
        <strain evidence="1 3">34870</strain>
    </source>
</reference>
<evidence type="ECO:0000313" key="4">
    <source>
        <dbReference type="Proteomes" id="UP000255057"/>
    </source>
</evidence>
<organism evidence="2 4">
    <name type="scientific">Escherichia coli</name>
    <dbReference type="NCBI Taxonomy" id="562"/>
    <lineage>
        <taxon>Bacteria</taxon>
        <taxon>Pseudomonadati</taxon>
        <taxon>Pseudomonadota</taxon>
        <taxon>Gammaproteobacteria</taxon>
        <taxon>Enterobacterales</taxon>
        <taxon>Enterobacteriaceae</taxon>
        <taxon>Escherichia</taxon>
    </lineage>
</organism>
<dbReference type="AlphaFoldDB" id="A0A377EL81"/>
<evidence type="ECO:0000313" key="3">
    <source>
        <dbReference type="Proteomes" id="UP000036331"/>
    </source>
</evidence>
<dbReference type="RefSeq" id="WP_001099513.1">
    <property type="nucleotide sequence ID" value="NZ_BGDQ01000053.1"/>
</dbReference>
<proteinExistence type="predicted"/>
<gene>
    <name evidence="1" type="ORF">ABE91_014715</name>
    <name evidence="2" type="ORF">NCTC8960_04155</name>
</gene>
<dbReference type="Proteomes" id="UP000255057">
    <property type="component" value="Unassembled WGS sequence"/>
</dbReference>
<evidence type="ECO:0000313" key="2">
    <source>
        <dbReference type="EMBL" id="STN13799.1"/>
    </source>
</evidence>
<accession>A0A377EL81</accession>
<reference evidence="1" key="2">
    <citation type="submission" date="2017-03" db="EMBL/GenBank/DDBJ databases">
        <title>The mobilome is the main driver of stx2-positive O26:H11 Escherichia coli strains evolution.</title>
        <authorList>
            <person name="Delannoy S."/>
            <person name="Mariani-Kurkdjian P."/>
            <person name="Webb H.E."/>
            <person name="Bonacorsi S."/>
            <person name="Fach P."/>
        </authorList>
    </citation>
    <scope>NUCLEOTIDE SEQUENCE</scope>
    <source>
        <strain evidence="1">34870</strain>
    </source>
</reference>
<reference evidence="2 4" key="3">
    <citation type="submission" date="2018-06" db="EMBL/GenBank/DDBJ databases">
        <authorList>
            <consortium name="Pathogen Informatics"/>
            <person name="Doyle S."/>
        </authorList>
    </citation>
    <scope>NUCLEOTIDE SEQUENCE [LARGE SCALE GENOMIC DNA]</scope>
    <source>
        <strain evidence="2 4">NCTC8960</strain>
    </source>
</reference>
<evidence type="ECO:0000313" key="1">
    <source>
        <dbReference type="EMBL" id="PBN76253.1"/>
    </source>
</evidence>
<name>A0A377EL81_ECOLX</name>
<dbReference type="EMBL" id="LDXE02000002">
    <property type="protein sequence ID" value="PBN76253.1"/>
    <property type="molecule type" value="Genomic_DNA"/>
</dbReference>
<sequence length="98" mass="11209">MNTYFDRMPKFKPSQEALDKRAFDEEMNKSAEQIIDLIPDLLMDILDGEAERLADLVPPAMAQPDPVTREVFDEKACRRFLAGKVANKLGRGLNWLNK</sequence>